<dbReference type="OrthoDB" id="4378110at2759"/>
<dbReference type="EMBL" id="CDHN01000001">
    <property type="protein sequence ID" value="CEJ81048.1"/>
    <property type="molecule type" value="Genomic_DNA"/>
</dbReference>
<keyword evidence="2" id="KW-0812">Transmembrane</keyword>
<protein>
    <submittedName>
        <fullName evidence="3">Uncharacterized protein</fullName>
    </submittedName>
</protein>
<name>A0A0A1SL86_9HYPO</name>
<sequence length="174" mass="19518">MACHWNATVEDLEGIPSINLSGWCVALVNDHLIMMHTERYSTDYLLKHPSPAGTLFHSGISVKSKEFDAKFMVLRRIGQLDVAEDTVKAELLEKYAKSWGGYLVKGEEKDFYMKEIEEARAEHEPGPDEQEAGERSTTSSTLTITTRFTSIAGLQVISTSTILCLAIYLYYCSK</sequence>
<reference evidence="3 4" key="1">
    <citation type="journal article" date="2015" name="Genome Announc.">
        <title>Draft Genome Sequence and Gene Annotation of the Entomopathogenic Fungus Verticillium hemipterigenum.</title>
        <authorList>
            <person name="Horn F."/>
            <person name="Habel A."/>
            <person name="Scharf D.H."/>
            <person name="Dworschak J."/>
            <person name="Brakhage A.A."/>
            <person name="Guthke R."/>
            <person name="Hertweck C."/>
            <person name="Linde J."/>
        </authorList>
    </citation>
    <scope>NUCLEOTIDE SEQUENCE [LARGE SCALE GENOMIC DNA]</scope>
</reference>
<keyword evidence="2" id="KW-0472">Membrane</keyword>
<gene>
    <name evidence="3" type="ORF">VHEMI01200</name>
</gene>
<keyword evidence="4" id="KW-1185">Reference proteome</keyword>
<accession>A0A0A1SL86</accession>
<feature type="transmembrane region" description="Helical" evidence="2">
    <location>
        <begin position="148"/>
        <end position="171"/>
    </location>
</feature>
<feature type="region of interest" description="Disordered" evidence="1">
    <location>
        <begin position="120"/>
        <end position="140"/>
    </location>
</feature>
<evidence type="ECO:0000256" key="1">
    <source>
        <dbReference type="SAM" id="MobiDB-lite"/>
    </source>
</evidence>
<evidence type="ECO:0000313" key="4">
    <source>
        <dbReference type="Proteomes" id="UP000039046"/>
    </source>
</evidence>
<evidence type="ECO:0000256" key="2">
    <source>
        <dbReference type="SAM" id="Phobius"/>
    </source>
</evidence>
<proteinExistence type="predicted"/>
<organism evidence="3 4">
    <name type="scientific">[Torrubiella] hemipterigena</name>
    <dbReference type="NCBI Taxonomy" id="1531966"/>
    <lineage>
        <taxon>Eukaryota</taxon>
        <taxon>Fungi</taxon>
        <taxon>Dikarya</taxon>
        <taxon>Ascomycota</taxon>
        <taxon>Pezizomycotina</taxon>
        <taxon>Sordariomycetes</taxon>
        <taxon>Hypocreomycetidae</taxon>
        <taxon>Hypocreales</taxon>
        <taxon>Clavicipitaceae</taxon>
        <taxon>Clavicipitaceae incertae sedis</taxon>
        <taxon>'Torrubiella' clade</taxon>
    </lineage>
</organism>
<dbReference type="HOGENOM" id="CLU_1541184_0_0_1"/>
<dbReference type="Proteomes" id="UP000039046">
    <property type="component" value="Unassembled WGS sequence"/>
</dbReference>
<evidence type="ECO:0000313" key="3">
    <source>
        <dbReference type="EMBL" id="CEJ81048.1"/>
    </source>
</evidence>
<keyword evidence="2" id="KW-1133">Transmembrane helix</keyword>
<dbReference type="AlphaFoldDB" id="A0A0A1SL86"/>